<protein>
    <submittedName>
        <fullName evidence="1">Uncharacterized protein</fullName>
    </submittedName>
</protein>
<gene>
    <name evidence="1" type="ORF">OPV22_015778</name>
</gene>
<organism evidence="1 2">
    <name type="scientific">Ensete ventricosum</name>
    <name type="common">Abyssinian banana</name>
    <name type="synonym">Musa ensete</name>
    <dbReference type="NCBI Taxonomy" id="4639"/>
    <lineage>
        <taxon>Eukaryota</taxon>
        <taxon>Viridiplantae</taxon>
        <taxon>Streptophyta</taxon>
        <taxon>Embryophyta</taxon>
        <taxon>Tracheophyta</taxon>
        <taxon>Spermatophyta</taxon>
        <taxon>Magnoliopsida</taxon>
        <taxon>Liliopsida</taxon>
        <taxon>Zingiberales</taxon>
        <taxon>Musaceae</taxon>
        <taxon>Ensete</taxon>
    </lineage>
</organism>
<evidence type="ECO:0000313" key="2">
    <source>
        <dbReference type="Proteomes" id="UP001222027"/>
    </source>
</evidence>
<dbReference type="Proteomes" id="UP001222027">
    <property type="component" value="Unassembled WGS sequence"/>
</dbReference>
<comment type="caution">
    <text evidence="1">The sequence shown here is derived from an EMBL/GenBank/DDBJ whole genome shotgun (WGS) entry which is preliminary data.</text>
</comment>
<dbReference type="EMBL" id="JAQQAF010000004">
    <property type="protein sequence ID" value="KAJ8494057.1"/>
    <property type="molecule type" value="Genomic_DNA"/>
</dbReference>
<name>A0AAV8RB69_ENSVE</name>
<keyword evidence="2" id="KW-1185">Reference proteome</keyword>
<evidence type="ECO:0000313" key="1">
    <source>
        <dbReference type="EMBL" id="KAJ8494057.1"/>
    </source>
</evidence>
<reference evidence="1 2" key="1">
    <citation type="submission" date="2022-12" db="EMBL/GenBank/DDBJ databases">
        <title>Chromosome-scale assembly of the Ensete ventricosum genome.</title>
        <authorList>
            <person name="Dussert Y."/>
            <person name="Stocks J."/>
            <person name="Wendawek A."/>
            <person name="Woldeyes F."/>
            <person name="Nichols R.A."/>
            <person name="Borrell J.S."/>
        </authorList>
    </citation>
    <scope>NUCLEOTIDE SEQUENCE [LARGE SCALE GENOMIC DNA]</scope>
    <source>
        <strain evidence="2">cv. Maze</strain>
        <tissue evidence="1">Seeds</tissue>
    </source>
</reference>
<accession>A0AAV8RB69</accession>
<proteinExistence type="predicted"/>
<sequence>MSSEAAREPDAVEAVCSRGELMKRRGAQLRLCFGGERVACGHGGGDGQARNMGARGREVGAAAGHSGVGWQVFDQMAQRPIWVKAARDDCLPACLWEQLWTGPYPAVSDGCIRLLPIRIYLILIGAPS</sequence>
<dbReference type="AlphaFoldDB" id="A0AAV8RB69"/>